<sequence>MICSPILKKEGRVLKPVLLRSPPKTKQNMKRQERARRMKSEPVSALANQILQEQGPNHHIDYALLNIIVILIAIGLVSILSASAHVAQAQMGDASYYFKKQLVGVALGLVAMFFAIRIDIYKLPRYIKPLMVASILLLLATHIPGIGITSKGSSRWIHLMGLVFQPSEIAKPVLVMYLAAILGHPMAQSLRRREKLEILAPVAAILMIILTEPDLGTTIVVSGTVLILYIAAGMKFWKVAALIISGGLGFFIMSWSTPYQQARITSWLNPWSDPQGKGFHLIQSLIAIGSGGFFGNGFGQSVQKLFYLPEQHTDFIFAVISEEFGFVGVCLLLLLFILLAQRGTAIAVKAPTPYLKILSMGLACMVVMQAWVNLAVVSGSIPTTGLTLPFISFGSSSMIVNLAAMGLLLNISRYVPSALKPPARQTDKNLQAAQNS</sequence>
<evidence type="ECO:0000256" key="7">
    <source>
        <dbReference type="ARBA" id="ARBA00022692"/>
    </source>
</evidence>
<evidence type="ECO:0000256" key="2">
    <source>
        <dbReference type="ARBA" id="ARBA00004752"/>
    </source>
</evidence>
<keyword evidence="6" id="KW-0808">Transferase</keyword>
<dbReference type="Pfam" id="PF01098">
    <property type="entry name" value="FTSW_RODA_SPOVE"/>
    <property type="match status" value="1"/>
</dbReference>
<feature type="transmembrane region" description="Helical" evidence="21">
    <location>
        <begin position="387"/>
        <end position="411"/>
    </location>
</feature>
<evidence type="ECO:0000256" key="10">
    <source>
        <dbReference type="ARBA" id="ARBA00022989"/>
    </source>
</evidence>
<dbReference type="PANTHER" id="PTHR30474:SF2">
    <property type="entry name" value="PEPTIDOGLYCAN GLYCOSYLTRANSFERASE FTSW-RELATED"/>
    <property type="match status" value="1"/>
</dbReference>
<evidence type="ECO:0000256" key="6">
    <source>
        <dbReference type="ARBA" id="ARBA00022679"/>
    </source>
</evidence>
<evidence type="ECO:0000256" key="12">
    <source>
        <dbReference type="ARBA" id="ARBA00023306"/>
    </source>
</evidence>
<evidence type="ECO:0000256" key="3">
    <source>
        <dbReference type="ARBA" id="ARBA00022475"/>
    </source>
</evidence>
<accession>A0A2M7FXH9</accession>
<evidence type="ECO:0000313" key="22">
    <source>
        <dbReference type="EMBL" id="PIW13713.1"/>
    </source>
</evidence>
<dbReference type="GO" id="GO:0032153">
    <property type="term" value="C:cell division site"/>
    <property type="evidence" value="ECO:0007669"/>
    <property type="project" value="TreeGrafter"/>
</dbReference>
<evidence type="ECO:0000256" key="13">
    <source>
        <dbReference type="ARBA" id="ARBA00023316"/>
    </source>
</evidence>
<keyword evidence="10 21" id="KW-1133">Transmembrane helix</keyword>
<keyword evidence="8" id="KW-0133">Cell shape</keyword>
<evidence type="ECO:0000256" key="4">
    <source>
        <dbReference type="ARBA" id="ARBA00022618"/>
    </source>
</evidence>
<feature type="transmembrane region" description="Helical" evidence="21">
    <location>
        <begin position="360"/>
        <end position="381"/>
    </location>
</feature>
<dbReference type="GO" id="GO:0071555">
    <property type="term" value="P:cell wall organization"/>
    <property type="evidence" value="ECO:0007669"/>
    <property type="project" value="UniProtKB-KW"/>
</dbReference>
<comment type="similarity">
    <text evidence="16">Belongs to the SEDS family. FtsW subfamily.</text>
</comment>
<feature type="transmembrane region" description="Helical" evidence="21">
    <location>
        <begin position="102"/>
        <end position="118"/>
    </location>
</feature>
<feature type="transmembrane region" description="Helical" evidence="21">
    <location>
        <begin position="62"/>
        <end position="82"/>
    </location>
</feature>
<feature type="transmembrane region" description="Helical" evidence="21">
    <location>
        <begin position="236"/>
        <end position="257"/>
    </location>
</feature>
<evidence type="ECO:0000256" key="18">
    <source>
        <dbReference type="ARBA" id="ARBA00041418"/>
    </source>
</evidence>
<dbReference type="GO" id="GO:0008955">
    <property type="term" value="F:peptidoglycan glycosyltransferase activity"/>
    <property type="evidence" value="ECO:0007669"/>
    <property type="project" value="UniProtKB-EC"/>
</dbReference>
<evidence type="ECO:0000256" key="8">
    <source>
        <dbReference type="ARBA" id="ARBA00022960"/>
    </source>
</evidence>
<evidence type="ECO:0000256" key="11">
    <source>
        <dbReference type="ARBA" id="ARBA00023136"/>
    </source>
</evidence>
<dbReference type="EC" id="2.4.99.28" evidence="19"/>
<comment type="pathway">
    <text evidence="2">Cell wall biogenesis; peptidoglycan biosynthesis.</text>
</comment>
<keyword evidence="12" id="KW-0131">Cell cycle</keyword>
<dbReference type="GO" id="GO:0009252">
    <property type="term" value="P:peptidoglycan biosynthetic process"/>
    <property type="evidence" value="ECO:0007669"/>
    <property type="project" value="UniProtKB-KW"/>
</dbReference>
<feature type="transmembrane region" description="Helical" evidence="21">
    <location>
        <begin position="169"/>
        <end position="187"/>
    </location>
</feature>
<reference evidence="22 23" key="1">
    <citation type="submission" date="2017-09" db="EMBL/GenBank/DDBJ databases">
        <title>Depth-based differentiation of microbial function through sediment-hosted aquifers and enrichment of novel symbionts in the deep terrestrial subsurface.</title>
        <authorList>
            <person name="Probst A.J."/>
            <person name="Ladd B."/>
            <person name="Jarett J.K."/>
            <person name="Geller-Mcgrath D.E."/>
            <person name="Sieber C.M."/>
            <person name="Emerson J.B."/>
            <person name="Anantharaman K."/>
            <person name="Thomas B.C."/>
            <person name="Malmstrom R."/>
            <person name="Stieglmeier M."/>
            <person name="Klingl A."/>
            <person name="Woyke T."/>
            <person name="Ryan C.M."/>
            <person name="Banfield J.F."/>
        </authorList>
    </citation>
    <scope>NUCLEOTIDE SEQUENCE [LARGE SCALE GENOMIC DNA]</scope>
    <source>
        <strain evidence="22">CG17_big_fil_post_rev_8_21_14_2_50_48_46</strain>
    </source>
</reference>
<evidence type="ECO:0000256" key="9">
    <source>
        <dbReference type="ARBA" id="ARBA00022984"/>
    </source>
</evidence>
<name>A0A2M7FXH9_9BACT</name>
<comment type="subcellular location">
    <subcellularLocation>
        <location evidence="1">Cell membrane</location>
        <topology evidence="1">Multi-pass membrane protein</topology>
    </subcellularLocation>
</comment>
<evidence type="ECO:0000256" key="19">
    <source>
        <dbReference type="ARBA" id="ARBA00044770"/>
    </source>
</evidence>
<dbReference type="InterPro" id="IPR013437">
    <property type="entry name" value="FtsW"/>
</dbReference>
<gene>
    <name evidence="22" type="primary">ftsW</name>
    <name evidence="22" type="ORF">COW36_23875</name>
</gene>
<dbReference type="AlphaFoldDB" id="A0A2M7FXH9"/>
<dbReference type="GO" id="GO:0005886">
    <property type="term" value="C:plasma membrane"/>
    <property type="evidence" value="ECO:0007669"/>
    <property type="project" value="UniProtKB-SubCell"/>
</dbReference>
<comment type="caution">
    <text evidence="22">The sequence shown here is derived from an EMBL/GenBank/DDBJ whole genome shotgun (WGS) entry which is preliminary data.</text>
</comment>
<dbReference type="PANTHER" id="PTHR30474">
    <property type="entry name" value="CELL CYCLE PROTEIN"/>
    <property type="match status" value="1"/>
</dbReference>
<feature type="transmembrane region" description="Helical" evidence="21">
    <location>
        <begin position="278"/>
        <end position="295"/>
    </location>
</feature>
<keyword evidence="5" id="KW-0328">Glycosyltransferase</keyword>
<evidence type="ECO:0000313" key="23">
    <source>
        <dbReference type="Proteomes" id="UP000231019"/>
    </source>
</evidence>
<dbReference type="InterPro" id="IPR001182">
    <property type="entry name" value="FtsW/RodA"/>
</dbReference>
<evidence type="ECO:0000256" key="21">
    <source>
        <dbReference type="SAM" id="Phobius"/>
    </source>
</evidence>
<dbReference type="GO" id="GO:0008360">
    <property type="term" value="P:regulation of cell shape"/>
    <property type="evidence" value="ECO:0007669"/>
    <property type="project" value="UniProtKB-KW"/>
</dbReference>
<proteinExistence type="inferred from homology"/>
<evidence type="ECO:0000256" key="20">
    <source>
        <dbReference type="ARBA" id="ARBA00049902"/>
    </source>
</evidence>
<feature type="transmembrane region" description="Helical" evidence="21">
    <location>
        <begin position="130"/>
        <end position="149"/>
    </location>
</feature>
<evidence type="ECO:0000256" key="16">
    <source>
        <dbReference type="ARBA" id="ARBA00038053"/>
    </source>
</evidence>
<keyword evidence="11 21" id="KW-0472">Membrane</keyword>
<evidence type="ECO:0000256" key="17">
    <source>
        <dbReference type="ARBA" id="ARBA00041185"/>
    </source>
</evidence>
<feature type="transmembrane region" description="Helical" evidence="21">
    <location>
        <begin position="315"/>
        <end position="339"/>
    </location>
</feature>
<evidence type="ECO:0000256" key="15">
    <source>
        <dbReference type="ARBA" id="ARBA00033270"/>
    </source>
</evidence>
<dbReference type="NCBIfam" id="TIGR02614">
    <property type="entry name" value="ftsW"/>
    <property type="match status" value="1"/>
</dbReference>
<evidence type="ECO:0000256" key="1">
    <source>
        <dbReference type="ARBA" id="ARBA00004651"/>
    </source>
</evidence>
<evidence type="ECO:0000256" key="5">
    <source>
        <dbReference type="ARBA" id="ARBA00022676"/>
    </source>
</evidence>
<evidence type="ECO:0000256" key="14">
    <source>
        <dbReference type="ARBA" id="ARBA00032370"/>
    </source>
</evidence>
<dbReference type="EMBL" id="PFFQ01000066">
    <property type="protein sequence ID" value="PIW13713.1"/>
    <property type="molecule type" value="Genomic_DNA"/>
</dbReference>
<keyword evidence="4" id="KW-0132">Cell division</keyword>
<dbReference type="GO" id="GO:0015648">
    <property type="term" value="F:lipid-linked peptidoglycan transporter activity"/>
    <property type="evidence" value="ECO:0007669"/>
    <property type="project" value="TreeGrafter"/>
</dbReference>
<comment type="catalytic activity">
    <reaction evidence="20">
        <text>[GlcNAc-(1-&gt;4)-Mur2Ac(oyl-L-Ala-gamma-D-Glu-L-Lys-D-Ala-D-Ala)](n)-di-trans,octa-cis-undecaprenyl diphosphate + beta-D-GlcNAc-(1-&gt;4)-Mur2Ac(oyl-L-Ala-gamma-D-Glu-L-Lys-D-Ala-D-Ala)-di-trans,octa-cis-undecaprenyl diphosphate = [GlcNAc-(1-&gt;4)-Mur2Ac(oyl-L-Ala-gamma-D-Glu-L-Lys-D-Ala-D-Ala)](n+1)-di-trans,octa-cis-undecaprenyl diphosphate + di-trans,octa-cis-undecaprenyl diphosphate + H(+)</text>
        <dbReference type="Rhea" id="RHEA:23708"/>
        <dbReference type="Rhea" id="RHEA-COMP:9602"/>
        <dbReference type="Rhea" id="RHEA-COMP:9603"/>
        <dbReference type="ChEBI" id="CHEBI:15378"/>
        <dbReference type="ChEBI" id="CHEBI:58405"/>
        <dbReference type="ChEBI" id="CHEBI:60033"/>
        <dbReference type="ChEBI" id="CHEBI:78435"/>
        <dbReference type="EC" id="2.4.99.28"/>
    </reaction>
</comment>
<organism evidence="22 23">
    <name type="scientific">bacterium (Candidatus Blackallbacteria) CG17_big_fil_post_rev_8_21_14_2_50_48_46</name>
    <dbReference type="NCBI Taxonomy" id="2014261"/>
    <lineage>
        <taxon>Bacteria</taxon>
        <taxon>Candidatus Blackallbacteria</taxon>
    </lineage>
</organism>
<dbReference type="GO" id="GO:0051301">
    <property type="term" value="P:cell division"/>
    <property type="evidence" value="ECO:0007669"/>
    <property type="project" value="UniProtKB-KW"/>
</dbReference>
<feature type="transmembrane region" description="Helical" evidence="21">
    <location>
        <begin position="199"/>
        <end position="230"/>
    </location>
</feature>
<keyword evidence="9" id="KW-0573">Peptidoglycan synthesis</keyword>
<dbReference type="Proteomes" id="UP000231019">
    <property type="component" value="Unassembled WGS sequence"/>
</dbReference>
<keyword evidence="13" id="KW-0961">Cell wall biogenesis/degradation</keyword>
<keyword evidence="3" id="KW-1003">Cell membrane</keyword>
<protein>
    <recommendedName>
        <fullName evidence="17">Probable peptidoglycan glycosyltransferase FtsW</fullName>
        <ecNumber evidence="19">2.4.99.28</ecNumber>
    </recommendedName>
    <alternativeName>
        <fullName evidence="18">Cell division protein FtsW</fullName>
    </alternativeName>
    <alternativeName>
        <fullName evidence="15">Cell wall polymerase</fullName>
    </alternativeName>
    <alternativeName>
        <fullName evidence="14">Peptidoglycan polymerase</fullName>
    </alternativeName>
</protein>
<keyword evidence="7 21" id="KW-0812">Transmembrane</keyword>